<accession>Q983P5</accession>
<dbReference type="Proteomes" id="UP000000552">
    <property type="component" value="Chromosome"/>
</dbReference>
<evidence type="ECO:0000313" key="1">
    <source>
        <dbReference type="EMBL" id="BAB53835.1"/>
    </source>
</evidence>
<gene>
    <name evidence="1" type="ordered locus">msr8237</name>
</gene>
<dbReference type="EMBL" id="BA000012">
    <property type="protein sequence ID" value="BAB53835.1"/>
    <property type="molecule type" value="Genomic_DNA"/>
</dbReference>
<dbReference type="KEGG" id="mlo:msr8237"/>
<dbReference type="HOGENOM" id="CLU_2587284_0_0_5"/>
<proteinExistence type="predicted"/>
<name>Q983P5_RHILO</name>
<organism evidence="1 2">
    <name type="scientific">Mesorhizobium japonicum (strain LMG 29417 / CECT 9101 / MAFF 303099)</name>
    <name type="common">Mesorhizobium loti (strain MAFF 303099)</name>
    <dbReference type="NCBI Taxonomy" id="266835"/>
    <lineage>
        <taxon>Bacteria</taxon>
        <taxon>Pseudomonadati</taxon>
        <taxon>Pseudomonadota</taxon>
        <taxon>Alphaproteobacteria</taxon>
        <taxon>Hyphomicrobiales</taxon>
        <taxon>Phyllobacteriaceae</taxon>
        <taxon>Mesorhizobium</taxon>
    </lineage>
</organism>
<dbReference type="AlphaFoldDB" id="Q983P5"/>
<protein>
    <submittedName>
        <fullName evidence="1">Msr8237 protein</fullName>
    </submittedName>
</protein>
<evidence type="ECO:0000313" key="2">
    <source>
        <dbReference type="Proteomes" id="UP000000552"/>
    </source>
</evidence>
<reference evidence="1 2" key="1">
    <citation type="journal article" date="2000" name="DNA Res.">
        <title>Complete genome structure of the nitrogen-fixing symbiotic bacterium Mesorhizobium loti.</title>
        <authorList>
            <person name="Kaneko T."/>
            <person name="Nakamura Y."/>
            <person name="Sato S."/>
            <person name="Asamizu E."/>
            <person name="Kato T."/>
            <person name="Sasamoto S."/>
            <person name="Watanabe A."/>
            <person name="Idesawa K."/>
            <person name="Ishikawa A."/>
            <person name="Kawashima K."/>
            <person name="Kimura T."/>
            <person name="Kishida Y."/>
            <person name="Kiyokawa C."/>
            <person name="Kohara M."/>
            <person name="Matsumoto M."/>
            <person name="Matsuno A."/>
            <person name="Mochizuki Y."/>
            <person name="Nakayama S."/>
            <person name="Nakazaki N."/>
            <person name="Shimpo S."/>
            <person name="Sugimoto M."/>
            <person name="Takeuchi C."/>
            <person name="Yamada M."/>
            <person name="Tabata S."/>
        </authorList>
    </citation>
    <scope>NUCLEOTIDE SEQUENCE [LARGE SCALE GENOMIC DNA]</scope>
    <source>
        <strain evidence="2">LMG 29417 / CECT 9101 / MAFF 303099</strain>
    </source>
</reference>
<sequence>MNIVRRQGVWSAIMFRELSTGCRHKRSGRQQPRTRIFQDMLHHVSFGVSNIERSAAVLAPLGYVRVWDDLRPGEPDQAVG</sequence>